<keyword evidence="3" id="KW-1000">Mitochondrion outer membrane</keyword>
<dbReference type="InterPro" id="IPR036291">
    <property type="entry name" value="NAD(P)-bd_dom_sf"/>
</dbReference>
<gene>
    <name evidence="7" type="ORF">GGP41_006767</name>
</gene>
<dbReference type="SUPFAM" id="SSF51735">
    <property type="entry name" value="NAD(P)-binding Rossmann-fold domains"/>
    <property type="match status" value="1"/>
</dbReference>
<evidence type="ECO:0000256" key="4">
    <source>
        <dbReference type="ARBA" id="ARBA00022946"/>
    </source>
</evidence>
<name>A0A8H5ZTD8_COCSA</name>
<dbReference type="AlphaFoldDB" id="A0A8H5ZTD8"/>
<evidence type="ECO:0000256" key="3">
    <source>
        <dbReference type="ARBA" id="ARBA00022787"/>
    </source>
</evidence>
<organism evidence="7 8">
    <name type="scientific">Cochliobolus sativus</name>
    <name type="common">Common root rot and spot blotch fungus</name>
    <name type="synonym">Bipolaris sorokiniana</name>
    <dbReference type="NCBI Taxonomy" id="45130"/>
    <lineage>
        <taxon>Eukaryota</taxon>
        <taxon>Fungi</taxon>
        <taxon>Dikarya</taxon>
        <taxon>Ascomycota</taxon>
        <taxon>Pezizomycotina</taxon>
        <taxon>Dothideomycetes</taxon>
        <taxon>Pleosporomycetidae</taxon>
        <taxon>Pleosporales</taxon>
        <taxon>Pleosporineae</taxon>
        <taxon>Pleosporaceae</taxon>
        <taxon>Bipolaris</taxon>
    </lineage>
</organism>
<reference evidence="7" key="1">
    <citation type="submission" date="2019-11" db="EMBL/GenBank/DDBJ databases">
        <title>Bipolaris sorokiniana Genome sequencing.</title>
        <authorList>
            <person name="Wang H."/>
        </authorList>
    </citation>
    <scope>NUCLEOTIDE SEQUENCE</scope>
</reference>
<dbReference type="GO" id="GO:0005741">
    <property type="term" value="C:mitochondrial outer membrane"/>
    <property type="evidence" value="ECO:0007669"/>
    <property type="project" value="UniProtKB-SubCell"/>
</dbReference>
<dbReference type="EMBL" id="WNKQ01000001">
    <property type="protein sequence ID" value="KAF5853984.1"/>
    <property type="molecule type" value="Genomic_DNA"/>
</dbReference>
<accession>A0A8H5ZTD8</accession>
<sequence length="228" mass="23844">MAKAVLAGSTGLVGSNILSTLLGHPSFSSVFAFSRRDLSNLNGSTKLQPIISADSAQWASQFPSAEAPKIFFSALGTTRAKAGGVEAQRKIDYDLALDLAKAAKQAGTEVCVLISSNGANAKSYFAYPKMKGELEEAVKALGFKHTVILRPGLIVGDREESRPAEAAFRGLAKGLKGLVGSGMLTDSWAQDADVIARAAVQAGVTCLEGKREEGVWMVSGEIVELGKA</sequence>
<dbReference type="InterPro" id="IPR014843">
    <property type="entry name" value="Him1/Fmp52"/>
</dbReference>
<evidence type="ECO:0000256" key="2">
    <source>
        <dbReference type="ARBA" id="ARBA00006617"/>
    </source>
</evidence>
<comment type="similarity">
    <text evidence="2">Belongs to the FMP52 family.</text>
</comment>
<comment type="subcellular location">
    <subcellularLocation>
        <location evidence="1">Mitochondrion outer membrane</location>
        <topology evidence="1">Peripheral membrane protein</topology>
    </subcellularLocation>
</comment>
<dbReference type="OMA" id="CIENAKA"/>
<evidence type="ECO:0000256" key="5">
    <source>
        <dbReference type="ARBA" id="ARBA00023128"/>
    </source>
</evidence>
<keyword evidence="4" id="KW-0809">Transit peptide</keyword>
<evidence type="ECO:0000313" key="7">
    <source>
        <dbReference type="EMBL" id="KAF5853984.1"/>
    </source>
</evidence>
<dbReference type="Gene3D" id="3.40.50.720">
    <property type="entry name" value="NAD(P)-binding Rossmann-like Domain"/>
    <property type="match status" value="1"/>
</dbReference>
<dbReference type="Proteomes" id="UP000624244">
    <property type="component" value="Unassembled WGS sequence"/>
</dbReference>
<protein>
    <recommendedName>
        <fullName evidence="9">NAD(P)-binding domain-containing protein</fullName>
    </recommendedName>
</protein>
<evidence type="ECO:0000256" key="6">
    <source>
        <dbReference type="ARBA" id="ARBA00023136"/>
    </source>
</evidence>
<evidence type="ECO:0000256" key="1">
    <source>
        <dbReference type="ARBA" id="ARBA00004450"/>
    </source>
</evidence>
<proteinExistence type="inferred from homology"/>
<comment type="caution">
    <text evidence="7">The sequence shown here is derived from an EMBL/GenBank/DDBJ whole genome shotgun (WGS) entry which is preliminary data.</text>
</comment>
<dbReference type="FunFam" id="3.40.50.720:FF:000366">
    <property type="entry name" value="Protein FMP52, mitochondrial"/>
    <property type="match status" value="1"/>
</dbReference>
<keyword evidence="5" id="KW-0496">Mitochondrion</keyword>
<dbReference type="PANTHER" id="PTHR14097">
    <property type="entry name" value="OXIDOREDUCTASE HTATIP2"/>
    <property type="match status" value="1"/>
</dbReference>
<dbReference type="Pfam" id="PF08732">
    <property type="entry name" value="HIM1"/>
    <property type="match status" value="1"/>
</dbReference>
<evidence type="ECO:0008006" key="9">
    <source>
        <dbReference type="Google" id="ProtNLM"/>
    </source>
</evidence>
<dbReference type="PANTHER" id="PTHR14097:SF7">
    <property type="entry name" value="OXIDOREDUCTASE HTATIP2"/>
    <property type="match status" value="1"/>
</dbReference>
<keyword evidence="6" id="KW-0472">Membrane</keyword>
<dbReference type="GO" id="GO:0051170">
    <property type="term" value="P:import into nucleus"/>
    <property type="evidence" value="ECO:0007669"/>
    <property type="project" value="TreeGrafter"/>
</dbReference>
<evidence type="ECO:0000313" key="8">
    <source>
        <dbReference type="Proteomes" id="UP000624244"/>
    </source>
</evidence>